<protein>
    <recommendedName>
        <fullName evidence="2">T6SS Phospholipase effector Tle1-like catalytic domain-containing protein</fullName>
    </recommendedName>
</protein>
<dbReference type="PANTHER" id="PTHR33840">
    <property type="match status" value="1"/>
</dbReference>
<dbReference type="EMBL" id="JBFCZG010000011">
    <property type="protein sequence ID" value="KAL3417101.1"/>
    <property type="molecule type" value="Genomic_DNA"/>
</dbReference>
<evidence type="ECO:0000313" key="3">
    <source>
        <dbReference type="EMBL" id="KAL3417101.1"/>
    </source>
</evidence>
<organism evidence="3 4">
    <name type="scientific">Phlyctema vagabunda</name>
    <dbReference type="NCBI Taxonomy" id="108571"/>
    <lineage>
        <taxon>Eukaryota</taxon>
        <taxon>Fungi</taxon>
        <taxon>Dikarya</taxon>
        <taxon>Ascomycota</taxon>
        <taxon>Pezizomycotina</taxon>
        <taxon>Leotiomycetes</taxon>
        <taxon>Helotiales</taxon>
        <taxon>Dermateaceae</taxon>
        <taxon>Phlyctema</taxon>
    </lineage>
</organism>
<evidence type="ECO:0000256" key="1">
    <source>
        <dbReference type="SAM" id="MobiDB-lite"/>
    </source>
</evidence>
<reference evidence="3 4" key="1">
    <citation type="submission" date="2024-06" db="EMBL/GenBank/DDBJ databases">
        <title>Complete genome of Phlyctema vagabunda strain 19-DSS-EL-015.</title>
        <authorList>
            <person name="Fiorenzani C."/>
        </authorList>
    </citation>
    <scope>NUCLEOTIDE SEQUENCE [LARGE SCALE GENOMIC DNA]</scope>
    <source>
        <strain evidence="3 4">19-DSS-EL-015</strain>
    </source>
</reference>
<dbReference type="Pfam" id="PF09994">
    <property type="entry name" value="T6SS_Tle1-like_cat"/>
    <property type="match status" value="1"/>
</dbReference>
<evidence type="ECO:0000313" key="4">
    <source>
        <dbReference type="Proteomes" id="UP001629113"/>
    </source>
</evidence>
<name>A0ABR4P1D0_9HELO</name>
<sequence>MVSATDSNSDIGGSWQSADKNPQSAVPSFPTNIVRLNRSIKPTTWVDKVNHEGKTVRTQVDQITYYQSGVGTGLGDILSGGAIGMGLSQKIRAVYGFLANNYVEGDTIAIFGFSRGAYTARAIGGLITNMGLLSKRGMDNFKEVYGKFYNRKPVFDHEYDEFGLFKIPPGTIEVIGVFDTVGFHNPIATFLPAWLRQRSLLKRFVGEQYEMENTELPDGVKYAFHALSLDEARFAFRPTLWFQHKDKVKSHPHKTEGVWDGKTLLEQVWFSGTHSHVGGGLNHQELSAIAFGWMASQLTKYGLLDLDPDYLLNDSFQGDSKDKWATKNKLSAVWMDTTTGIPFIDRLELVAYNILYWFLAIFAINKLTSRFESLGGVRTPGRYIAKPANSRIKPELFVTNEYLHSSINDRNIKSQVTTSSWPCVALRGWKRGNDQKSWTGAEQILSEPIKMKQTKIGDVEKRCKNNLRDLLENSKINKSFYIKSKVSEFTENVEDNEIAENTLVKRYYGF</sequence>
<keyword evidence="4" id="KW-1185">Reference proteome</keyword>
<dbReference type="PANTHER" id="PTHR33840:SF1">
    <property type="entry name" value="TLE1 PHOSPHOLIPASE DOMAIN-CONTAINING PROTEIN"/>
    <property type="match status" value="1"/>
</dbReference>
<dbReference type="InterPro" id="IPR018712">
    <property type="entry name" value="Tle1-like_cat"/>
</dbReference>
<dbReference type="Proteomes" id="UP001629113">
    <property type="component" value="Unassembled WGS sequence"/>
</dbReference>
<feature type="region of interest" description="Disordered" evidence="1">
    <location>
        <begin position="1"/>
        <end position="29"/>
    </location>
</feature>
<gene>
    <name evidence="3" type="ORF">PVAG01_11101</name>
</gene>
<accession>A0ABR4P1D0</accession>
<feature type="domain" description="T6SS Phospholipase effector Tle1-like catalytic" evidence="2">
    <location>
        <begin position="13"/>
        <end position="297"/>
    </location>
</feature>
<evidence type="ECO:0000259" key="2">
    <source>
        <dbReference type="Pfam" id="PF09994"/>
    </source>
</evidence>
<proteinExistence type="predicted"/>
<comment type="caution">
    <text evidence="3">The sequence shown here is derived from an EMBL/GenBank/DDBJ whole genome shotgun (WGS) entry which is preliminary data.</text>
</comment>